<dbReference type="SUPFAM" id="SSF52540">
    <property type="entry name" value="P-loop containing nucleoside triphosphate hydrolases"/>
    <property type="match status" value="1"/>
</dbReference>
<organism evidence="3 4">
    <name type="scientific">Starkeya nomas</name>
    <dbReference type="NCBI Taxonomy" id="2666134"/>
    <lineage>
        <taxon>Bacteria</taxon>
        <taxon>Pseudomonadati</taxon>
        <taxon>Pseudomonadota</taxon>
        <taxon>Alphaproteobacteria</taxon>
        <taxon>Hyphomicrobiales</taxon>
        <taxon>Xanthobacteraceae</taxon>
        <taxon>Starkeya</taxon>
    </lineage>
</organism>
<evidence type="ECO:0000313" key="3">
    <source>
        <dbReference type="EMBL" id="CAA0112710.1"/>
    </source>
</evidence>
<feature type="domain" description="Rad50/SbcC-type AAA" evidence="2">
    <location>
        <begin position="26"/>
        <end position="185"/>
    </location>
</feature>
<dbReference type="GO" id="GO:0006302">
    <property type="term" value="P:double-strand break repair"/>
    <property type="evidence" value="ECO:0007669"/>
    <property type="project" value="InterPro"/>
</dbReference>
<dbReference type="CDD" id="cd00267">
    <property type="entry name" value="ABC_ATPase"/>
    <property type="match status" value="1"/>
</dbReference>
<protein>
    <recommendedName>
        <fullName evidence="2">Rad50/SbcC-type AAA domain-containing protein</fullName>
    </recommendedName>
</protein>
<evidence type="ECO:0000259" key="2">
    <source>
        <dbReference type="Pfam" id="PF13476"/>
    </source>
</evidence>
<proteinExistence type="predicted"/>
<evidence type="ECO:0000313" key="4">
    <source>
        <dbReference type="Proteomes" id="UP000433050"/>
    </source>
</evidence>
<accession>A0A5S9Q6I7</accession>
<dbReference type="GO" id="GO:0016887">
    <property type="term" value="F:ATP hydrolysis activity"/>
    <property type="evidence" value="ECO:0007669"/>
    <property type="project" value="InterPro"/>
</dbReference>
<name>A0A5S9Q6I7_9HYPH</name>
<dbReference type="InterPro" id="IPR038729">
    <property type="entry name" value="Rad50/SbcC_AAA"/>
</dbReference>
<sequence length="617" mass="66897">MVDGGKMIIERIQIEEGFLNGFDVWPRPGLNVVIGARGTGKTTLIELIRFCLGVEGYTPETTKRSREHALSVLGSGQVTLTLVEDGRRITVSRSANDPVPRSSGPFLLPIVLSQTEIETVGLQSGGRLRLLDGFIGDQRSVLSTETEAVASVRSLTSEANTIRADIEQLDQQLAEMPSILEQINQVAPQEQQLSTLSANTSAKTAQLSVFSNTIALKGVAVEAIQRFRNDVARWRSSIGGSGEVFYEGWPANAGGDPLGELRTRVEKAHEHLRYALQELSVVESETAALANQVASEKMGFEDQARNLRREIEALQAGAGEIVRRGQLLRERKAQLESLMAVRQSRTASLQGVIARRNQALDALEAMRSARFEARREAAARLNYVLGPRIHINVMRGGQSEVFASVLTEALRGSGLRYNDLVAALAPRISPRELLEAVDNDDFDLIASRGSMTIDRAAKVAVALKDADLGAIATVPVDDYVTFSLMDGPDYKDIAELSTGQRCTVILPLVLRHMERLLIVDQPEDHIDNAFIVETLIKSILARPANGQLLFSTHNANIPVLGSADFVVQLGSDGRRGFPIAYGALADAPVVNAITSVMEGGAAAFRQRANFYGSQGLA</sequence>
<dbReference type="Gene3D" id="3.40.50.300">
    <property type="entry name" value="P-loop containing nucleotide triphosphate hydrolases"/>
    <property type="match status" value="2"/>
</dbReference>
<keyword evidence="1" id="KW-0175">Coiled coil</keyword>
<dbReference type="AlphaFoldDB" id="A0A5S9Q6I7"/>
<evidence type="ECO:0000256" key="1">
    <source>
        <dbReference type="SAM" id="Coils"/>
    </source>
</evidence>
<keyword evidence="4" id="KW-1185">Reference proteome</keyword>
<dbReference type="InterPro" id="IPR027417">
    <property type="entry name" value="P-loop_NTPase"/>
</dbReference>
<dbReference type="Pfam" id="PF13476">
    <property type="entry name" value="AAA_23"/>
    <property type="match status" value="1"/>
</dbReference>
<feature type="coiled-coil region" evidence="1">
    <location>
        <begin position="290"/>
        <end position="317"/>
    </location>
</feature>
<gene>
    <name evidence="3" type="ORF">STARVERO_04093</name>
</gene>
<reference evidence="3 4" key="1">
    <citation type="submission" date="2019-12" db="EMBL/GenBank/DDBJ databases">
        <authorList>
            <person name="Reyes-Prieto M."/>
        </authorList>
    </citation>
    <scope>NUCLEOTIDE SEQUENCE [LARGE SCALE GENOMIC DNA]</scope>
    <source>
        <strain evidence="3">HF14-78462</strain>
    </source>
</reference>
<dbReference type="Proteomes" id="UP000433050">
    <property type="component" value="Unassembled WGS sequence"/>
</dbReference>
<dbReference type="EMBL" id="CACSAS010000001">
    <property type="protein sequence ID" value="CAA0112710.1"/>
    <property type="molecule type" value="Genomic_DNA"/>
</dbReference>